<sequence length="144" mass="15790">MASKNSGHKAPPLQAPPVVKTTNVVTTACVAAAPPTVALTVPSFADKTAAINAAVPARTAYAAYSSAHEDGSKKRTRLPPTEVAAKVRAEIQEQEDHAQKRARQWQQEQERNFTFQMTPSEIEAGRLRSLERIRMALHKARYQS</sequence>
<evidence type="ECO:0000313" key="3">
    <source>
        <dbReference type="Proteomes" id="UP000733611"/>
    </source>
</evidence>
<organism evidence="2 3">
    <name type="scientific">Candidatus Anaerobiospirillum pullicola</name>
    <dbReference type="NCBI Taxonomy" id="2838451"/>
    <lineage>
        <taxon>Bacteria</taxon>
        <taxon>Pseudomonadati</taxon>
        <taxon>Pseudomonadota</taxon>
        <taxon>Gammaproteobacteria</taxon>
        <taxon>Aeromonadales</taxon>
        <taxon>Succinivibrionaceae</taxon>
        <taxon>Anaerobiospirillum</taxon>
    </lineage>
</organism>
<dbReference type="EMBL" id="JAHLFE010000107">
    <property type="protein sequence ID" value="MBU3844311.1"/>
    <property type="molecule type" value="Genomic_DNA"/>
</dbReference>
<protein>
    <submittedName>
        <fullName evidence="2">Uncharacterized protein</fullName>
    </submittedName>
</protein>
<proteinExistence type="predicted"/>
<feature type="compositionally biased region" description="Polar residues" evidence="1">
    <location>
        <begin position="104"/>
        <end position="117"/>
    </location>
</feature>
<feature type="region of interest" description="Disordered" evidence="1">
    <location>
        <begin position="92"/>
        <end position="117"/>
    </location>
</feature>
<accession>A0A948TFY7</accession>
<reference evidence="2" key="2">
    <citation type="submission" date="2021-04" db="EMBL/GenBank/DDBJ databases">
        <authorList>
            <person name="Gilroy R."/>
        </authorList>
    </citation>
    <scope>NUCLEOTIDE SEQUENCE</scope>
    <source>
        <strain evidence="2">378</strain>
    </source>
</reference>
<dbReference type="AlphaFoldDB" id="A0A948TFY7"/>
<gene>
    <name evidence="2" type="ORF">H9847_05510</name>
</gene>
<dbReference type="Proteomes" id="UP000733611">
    <property type="component" value="Unassembled WGS sequence"/>
</dbReference>
<comment type="caution">
    <text evidence="2">The sequence shown here is derived from an EMBL/GenBank/DDBJ whole genome shotgun (WGS) entry which is preliminary data.</text>
</comment>
<evidence type="ECO:0000313" key="2">
    <source>
        <dbReference type="EMBL" id="MBU3844311.1"/>
    </source>
</evidence>
<reference evidence="2" key="1">
    <citation type="journal article" date="2021" name="PeerJ">
        <title>Extensive microbial diversity within the chicken gut microbiome revealed by metagenomics and culture.</title>
        <authorList>
            <person name="Gilroy R."/>
            <person name="Ravi A."/>
            <person name="Getino M."/>
            <person name="Pursley I."/>
            <person name="Horton D.L."/>
            <person name="Alikhan N.F."/>
            <person name="Baker D."/>
            <person name="Gharbi K."/>
            <person name="Hall N."/>
            <person name="Watson M."/>
            <person name="Adriaenssens E.M."/>
            <person name="Foster-Nyarko E."/>
            <person name="Jarju S."/>
            <person name="Secka A."/>
            <person name="Antonio M."/>
            <person name="Oren A."/>
            <person name="Chaudhuri R.R."/>
            <person name="La Ragione R."/>
            <person name="Hildebrand F."/>
            <person name="Pallen M.J."/>
        </authorList>
    </citation>
    <scope>NUCLEOTIDE SEQUENCE</scope>
    <source>
        <strain evidence="2">378</strain>
    </source>
</reference>
<evidence type="ECO:0000256" key="1">
    <source>
        <dbReference type="SAM" id="MobiDB-lite"/>
    </source>
</evidence>
<name>A0A948TFY7_9GAMM</name>